<accession>A0ABR7VG12</accession>
<keyword evidence="4" id="KW-1185">Reference proteome</keyword>
<dbReference type="Pfam" id="PF00534">
    <property type="entry name" value="Glycos_transf_1"/>
    <property type="match status" value="1"/>
</dbReference>
<evidence type="ECO:0000313" key="4">
    <source>
        <dbReference type="Proteomes" id="UP000598350"/>
    </source>
</evidence>
<dbReference type="Gene3D" id="3.40.50.2000">
    <property type="entry name" value="Glycogen Phosphorylase B"/>
    <property type="match status" value="1"/>
</dbReference>
<evidence type="ECO:0000259" key="2">
    <source>
        <dbReference type="Pfam" id="PF00534"/>
    </source>
</evidence>
<protein>
    <submittedName>
        <fullName evidence="3">Glycosyltransferase</fullName>
    </submittedName>
</protein>
<name>A0ABR7VG12_9FLAO</name>
<dbReference type="RefSeq" id="WP_188315711.1">
    <property type="nucleotide sequence ID" value="NZ_JABTCG010000011.1"/>
</dbReference>
<dbReference type="EMBL" id="JABTCG010000011">
    <property type="protein sequence ID" value="MBD0852593.1"/>
    <property type="molecule type" value="Genomic_DNA"/>
</dbReference>
<dbReference type="PANTHER" id="PTHR46401:SF2">
    <property type="entry name" value="GLYCOSYLTRANSFERASE WBBK-RELATED"/>
    <property type="match status" value="1"/>
</dbReference>
<gene>
    <name evidence="3" type="ORF">HPE63_18095</name>
</gene>
<sequence length="401" mass="45810">MTKEEQNNDEHIVFLGESGFPMGLAAVQRITLMAKTLLTEGYRVTVICRKGVWKKNSKINFGVKGNYEGIDYIYTSESVFRPKGFISRNIQKLKGLYGEFMYLKYLKKHDKINVAIISEMNVVHVLRYLIYSAFLNFSTVINFVELASSMKDRNSVLTKVKDYLYDHWVIKLFDGALPISDRLMKYYMAIAPSKPAMKLPVLCDFEKFGKGKNRDTEPYFLYCGSMAYKEVIDFIIEAYKSISENETTKLFLIVSGGKKSETGLLQEDLNTQFNTEQIRLFSNIPYNQLVDLYNNAIALLIPLRPTVQDSARFPHKIGEYLASGNPVITTNVGEIKNYFEDGKTALVADLYDIDAIAEKMQYVLDNPVDSKNIGANGKQLGLAEFDYRTHGVRLRMFLQEI</sequence>
<dbReference type="Proteomes" id="UP000598350">
    <property type="component" value="Unassembled WGS sequence"/>
</dbReference>
<comment type="caution">
    <text evidence="3">The sequence shown here is derived from an EMBL/GenBank/DDBJ whole genome shotgun (WGS) entry which is preliminary data.</text>
</comment>
<dbReference type="InterPro" id="IPR001296">
    <property type="entry name" value="Glyco_trans_1"/>
</dbReference>
<dbReference type="PANTHER" id="PTHR46401">
    <property type="entry name" value="GLYCOSYLTRANSFERASE WBBK-RELATED"/>
    <property type="match status" value="1"/>
</dbReference>
<reference evidence="3 4" key="1">
    <citation type="submission" date="2020-05" db="EMBL/GenBank/DDBJ databases">
        <title>The draft genome sequence of Maribacter arenosus CAU 1321.</title>
        <authorList>
            <person name="Mu L."/>
        </authorList>
    </citation>
    <scope>NUCLEOTIDE SEQUENCE [LARGE SCALE GENOMIC DNA]</scope>
    <source>
        <strain evidence="3 4">CAU 1321</strain>
    </source>
</reference>
<keyword evidence="1" id="KW-0808">Transferase</keyword>
<evidence type="ECO:0000313" key="3">
    <source>
        <dbReference type="EMBL" id="MBD0852593.1"/>
    </source>
</evidence>
<feature type="domain" description="Glycosyl transferase family 1" evidence="2">
    <location>
        <begin position="207"/>
        <end position="379"/>
    </location>
</feature>
<proteinExistence type="predicted"/>
<dbReference type="SUPFAM" id="SSF53756">
    <property type="entry name" value="UDP-Glycosyltransferase/glycogen phosphorylase"/>
    <property type="match status" value="1"/>
</dbReference>
<evidence type="ECO:0000256" key="1">
    <source>
        <dbReference type="ARBA" id="ARBA00022679"/>
    </source>
</evidence>
<organism evidence="3 4">
    <name type="scientific">Maribacter arenosus</name>
    <dbReference type="NCBI Taxonomy" id="1854708"/>
    <lineage>
        <taxon>Bacteria</taxon>
        <taxon>Pseudomonadati</taxon>
        <taxon>Bacteroidota</taxon>
        <taxon>Flavobacteriia</taxon>
        <taxon>Flavobacteriales</taxon>
        <taxon>Flavobacteriaceae</taxon>
        <taxon>Maribacter</taxon>
    </lineage>
</organism>